<dbReference type="PANTHER" id="PTHR38731">
    <property type="entry name" value="LIPL45-RELATED LIPOPROTEIN-RELATED"/>
    <property type="match status" value="1"/>
</dbReference>
<name>A0A369XUJ6_9PROT</name>
<dbReference type="InterPro" id="IPR013783">
    <property type="entry name" value="Ig-like_fold"/>
</dbReference>
<dbReference type="Pfam" id="PF01476">
    <property type="entry name" value="LysM"/>
    <property type="match status" value="1"/>
</dbReference>
<dbReference type="InterPro" id="IPR036779">
    <property type="entry name" value="LysM_dom_sf"/>
</dbReference>
<proteinExistence type="predicted"/>
<dbReference type="PROSITE" id="PS51782">
    <property type="entry name" value="LYSM"/>
    <property type="match status" value="1"/>
</dbReference>
<dbReference type="AlphaFoldDB" id="A0A369XUJ6"/>
<dbReference type="CDD" id="cd00118">
    <property type="entry name" value="LysM"/>
    <property type="match status" value="1"/>
</dbReference>
<dbReference type="InterPro" id="IPR018392">
    <property type="entry name" value="LysM"/>
</dbReference>
<protein>
    <submittedName>
        <fullName evidence="2">LysM peptidoglycan-binding domain-containing protein</fullName>
    </submittedName>
</protein>
<gene>
    <name evidence="2" type="ORF">DVS81_02215</name>
</gene>
<dbReference type="Gene3D" id="2.60.120.1440">
    <property type="match status" value="1"/>
</dbReference>
<dbReference type="PIRSF" id="PIRSF029644">
    <property type="entry name" value="UCP029644"/>
    <property type="match status" value="1"/>
</dbReference>
<dbReference type="Gene3D" id="2.60.40.10">
    <property type="entry name" value="Immunoglobulins"/>
    <property type="match status" value="1"/>
</dbReference>
<accession>A0A369XUJ6</accession>
<dbReference type="Pfam" id="PF04773">
    <property type="entry name" value="FecR"/>
    <property type="match status" value="1"/>
</dbReference>
<dbReference type="InterPro" id="IPR016930">
    <property type="entry name" value="UCP029644"/>
</dbReference>
<evidence type="ECO:0000313" key="3">
    <source>
        <dbReference type="Proteomes" id="UP000253831"/>
    </source>
</evidence>
<sequence length="569" mass="61887">MALAFHLRPRVPPAERKEFLVKSRVWQTLWLVVLLAVAFAGGARAADQGEEVPVWRYTVRPADTLIGIAERYLSKPWQWPLLQRANKVDDPYRMLPGTVLRIPATMLRRAPAEATIATVSGEARWRAADGEWQPAVNGQRLASGSTLETLDDASVLLRLADGSKLLLSPNSRMVLDSLSVYADGLMVDARLRLQGGQTEVTADPDRRNNRHIQIQTPSAQAVVRGTRFRVGVEGDVSREETLRGRVGVSAAGRSVSVRRGQGTIARLGEPPIKPVPLLPAPDAASFPARFEQLPLRFPVPHLTGAVAWYGEIAPDPSFDRLLLSRTARGAALTFADLPNGEYVLRLRAADVNGLHGREVRHRFVVFARPFSPGLNSPGDAATIRVAQPVFAWSKLVDVARYRLQLASEPEFAQPLHDASSEQNTWQVPMDLPAGPLYWRVASIDSAGQQGPWRPAAGFTYKPAPGAVDLGRSAIEILAETIELRLPQAPDGMTYEAILSSAADLVPVLAQAQASDGALSLPRPDGGSYYLGVRLVDSGDNTPGPATVQELDVPYSRLWLLLLLLPLAVL</sequence>
<organism evidence="2 3">
    <name type="scientific">Candidatus Accumulibacter meliphilus</name>
    <dbReference type="NCBI Taxonomy" id="2211374"/>
    <lineage>
        <taxon>Bacteria</taxon>
        <taxon>Pseudomonadati</taxon>
        <taxon>Pseudomonadota</taxon>
        <taxon>Betaproteobacteria</taxon>
        <taxon>Candidatus Accumulibacter</taxon>
    </lineage>
</organism>
<evidence type="ECO:0000313" key="2">
    <source>
        <dbReference type="EMBL" id="RDE52069.1"/>
    </source>
</evidence>
<feature type="domain" description="LysM" evidence="1">
    <location>
        <begin position="55"/>
        <end position="102"/>
    </location>
</feature>
<dbReference type="InterPro" id="IPR006860">
    <property type="entry name" value="FecR"/>
</dbReference>
<dbReference type="Gene3D" id="3.10.350.10">
    <property type="entry name" value="LysM domain"/>
    <property type="match status" value="1"/>
</dbReference>
<dbReference type="EMBL" id="QPGA01000002">
    <property type="protein sequence ID" value="RDE52069.1"/>
    <property type="molecule type" value="Genomic_DNA"/>
</dbReference>
<comment type="caution">
    <text evidence="2">The sequence shown here is derived from an EMBL/GenBank/DDBJ whole genome shotgun (WGS) entry which is preliminary data.</text>
</comment>
<dbReference type="Proteomes" id="UP000253831">
    <property type="component" value="Unassembled WGS sequence"/>
</dbReference>
<dbReference type="SUPFAM" id="SSF54106">
    <property type="entry name" value="LysM domain"/>
    <property type="match status" value="1"/>
</dbReference>
<evidence type="ECO:0000259" key="1">
    <source>
        <dbReference type="PROSITE" id="PS51782"/>
    </source>
</evidence>
<reference evidence="2 3" key="1">
    <citation type="submission" date="2018-05" db="EMBL/GenBank/DDBJ databases">
        <title>Integrated omic analyses show evidence that a Ca. Accumulibacter phosphatis strain performs denitrification under micro-aerobic conditions.</title>
        <authorList>
            <person name="Camejo P.Y."/>
            <person name="Katherine M.D."/>
            <person name="Daniel N.R."/>
        </authorList>
    </citation>
    <scope>NUCLEOTIDE SEQUENCE [LARGE SCALE GENOMIC DNA]</scope>
    <source>
        <strain evidence="2">UW-LDO-IC</strain>
    </source>
</reference>